<dbReference type="EMBL" id="JMKJ01000577">
    <property type="protein sequence ID" value="KGG50512.1"/>
    <property type="molecule type" value="Genomic_DNA"/>
</dbReference>
<evidence type="ECO:0000313" key="6">
    <source>
        <dbReference type="EMBL" id="KGG50512.1"/>
    </source>
</evidence>
<feature type="transmembrane region" description="Helical" evidence="5">
    <location>
        <begin position="205"/>
        <end position="224"/>
    </location>
</feature>
<keyword evidence="4 5" id="KW-0472">Membrane</keyword>
<feature type="transmembrane region" description="Helical" evidence="5">
    <location>
        <begin position="236"/>
        <end position="257"/>
    </location>
</feature>
<dbReference type="GO" id="GO:0016020">
    <property type="term" value="C:membrane"/>
    <property type="evidence" value="ECO:0007669"/>
    <property type="project" value="UniProtKB-SubCell"/>
</dbReference>
<reference evidence="6 7" key="1">
    <citation type="submission" date="2014-04" db="EMBL/GenBank/DDBJ databases">
        <title>A new species of microsporidia sheds light on the evolution of extreme parasitism.</title>
        <authorList>
            <person name="Haag K.L."/>
            <person name="James T.Y."/>
            <person name="Larsson R."/>
            <person name="Schaer T.M."/>
            <person name="Refardt D."/>
            <person name="Pombert J.-F."/>
            <person name="Ebert D."/>
        </authorList>
    </citation>
    <scope>NUCLEOTIDE SEQUENCE [LARGE SCALE GENOMIC DNA]</scope>
    <source>
        <strain evidence="6 7">UGP3</strain>
        <tissue evidence="6">Spores</tissue>
    </source>
</reference>
<dbReference type="InterPro" id="IPR036259">
    <property type="entry name" value="MFS_trans_sf"/>
</dbReference>
<feature type="transmembrane region" description="Helical" evidence="5">
    <location>
        <begin position="65"/>
        <end position="84"/>
    </location>
</feature>
<evidence type="ECO:0000256" key="4">
    <source>
        <dbReference type="ARBA" id="ARBA00023136"/>
    </source>
</evidence>
<feature type="transmembrane region" description="Helical" evidence="5">
    <location>
        <begin position="299"/>
        <end position="323"/>
    </location>
</feature>
<gene>
    <name evidence="6" type="ORF">DI09_68p200</name>
</gene>
<feature type="transmembrane region" description="Helical" evidence="5">
    <location>
        <begin position="269"/>
        <end position="287"/>
    </location>
</feature>
<evidence type="ECO:0000313" key="7">
    <source>
        <dbReference type="Proteomes" id="UP000029725"/>
    </source>
</evidence>
<comment type="caution">
    <text evidence="6">The sequence shown here is derived from an EMBL/GenBank/DDBJ whole genome shotgun (WGS) entry which is preliminary data.</text>
</comment>
<accession>A0A098VN56</accession>
<dbReference type="AlphaFoldDB" id="A0A098VN56"/>
<feature type="transmembrane region" description="Helical" evidence="5">
    <location>
        <begin position="132"/>
        <end position="153"/>
    </location>
</feature>
<evidence type="ECO:0000256" key="1">
    <source>
        <dbReference type="ARBA" id="ARBA00004370"/>
    </source>
</evidence>
<comment type="subcellular location">
    <subcellularLocation>
        <location evidence="1">Membrane</location>
    </subcellularLocation>
</comment>
<evidence type="ECO:0000256" key="3">
    <source>
        <dbReference type="ARBA" id="ARBA00022989"/>
    </source>
</evidence>
<dbReference type="Pfam" id="PF00083">
    <property type="entry name" value="Sugar_tr"/>
    <property type="match status" value="1"/>
</dbReference>
<keyword evidence="3 5" id="KW-1133">Transmembrane helix</keyword>
<evidence type="ECO:0008006" key="8">
    <source>
        <dbReference type="Google" id="ProtNLM"/>
    </source>
</evidence>
<dbReference type="GO" id="GO:0022857">
    <property type="term" value="F:transmembrane transporter activity"/>
    <property type="evidence" value="ECO:0007669"/>
    <property type="project" value="InterPro"/>
</dbReference>
<dbReference type="Gene3D" id="1.20.1250.20">
    <property type="entry name" value="MFS general substrate transporter like domains"/>
    <property type="match status" value="1"/>
</dbReference>
<dbReference type="PANTHER" id="PTHR48021:SF1">
    <property type="entry name" value="GH07001P-RELATED"/>
    <property type="match status" value="1"/>
</dbReference>
<keyword evidence="7" id="KW-1185">Reference proteome</keyword>
<feature type="transmembrane region" description="Helical" evidence="5">
    <location>
        <begin position="165"/>
        <end position="185"/>
    </location>
</feature>
<sequence length="352" mass="39306">MGIGISRKVADVTYNRFFMDSDSKAIAKRFKISYQLSIAAGILFSGLLKQYVLNRSFSAWKNFNAANALLSFLFSVLAVCRLFISLSNSNPNPNIQETIELNGISPSLDNNETNSNLDSDPNAGFGKIFENLILFVCLYMFQQFSSISGYFSYTEEIFADSPNIYIVLGVANFVGTLLNVAIEALKDSEDACNNCLGNLVNHFDIKSIILISGVVCLILFLVFFPGFLENIALIKSATAFCFIFCFSFGFGPSPWMITPEILPKSLQNAYNPFGYTLNWLCAFLVTFTTTKILSSLNVFAFLISSVFFAVFTLIMAFSGLGLYEKLAKFFCNTQFFRIFCCCKKNYNVNSTF</sequence>
<dbReference type="InterPro" id="IPR005828">
    <property type="entry name" value="MFS_sugar_transport-like"/>
</dbReference>
<dbReference type="Proteomes" id="UP000029725">
    <property type="component" value="Unassembled WGS sequence"/>
</dbReference>
<evidence type="ECO:0000256" key="2">
    <source>
        <dbReference type="ARBA" id="ARBA00022692"/>
    </source>
</evidence>
<dbReference type="RefSeq" id="XP_013236939.1">
    <property type="nucleotide sequence ID" value="XM_013381485.1"/>
</dbReference>
<dbReference type="SUPFAM" id="SSF103473">
    <property type="entry name" value="MFS general substrate transporter"/>
    <property type="match status" value="1"/>
</dbReference>
<dbReference type="HOGENOM" id="CLU_787738_0_0_1"/>
<protein>
    <recommendedName>
        <fullName evidence="8">Major facilitator superfamily (MFS) profile domain-containing protein</fullName>
    </recommendedName>
</protein>
<organism evidence="6 7">
    <name type="scientific">Mitosporidium daphniae</name>
    <dbReference type="NCBI Taxonomy" id="1485682"/>
    <lineage>
        <taxon>Eukaryota</taxon>
        <taxon>Fungi</taxon>
        <taxon>Fungi incertae sedis</taxon>
        <taxon>Microsporidia</taxon>
        <taxon>Mitosporidium</taxon>
    </lineage>
</organism>
<dbReference type="PANTHER" id="PTHR48021">
    <property type="match status" value="1"/>
</dbReference>
<evidence type="ECO:0000256" key="5">
    <source>
        <dbReference type="SAM" id="Phobius"/>
    </source>
</evidence>
<dbReference type="GeneID" id="25260614"/>
<dbReference type="InterPro" id="IPR050549">
    <property type="entry name" value="MFS_Trehalose_Transporter"/>
</dbReference>
<name>A0A098VN56_9MICR</name>
<dbReference type="VEuPathDB" id="MicrosporidiaDB:DI09_68p200"/>
<keyword evidence="2 5" id="KW-0812">Transmembrane</keyword>
<proteinExistence type="predicted"/>